<dbReference type="Proteomes" id="UP000234181">
    <property type="component" value="Unassembled WGS sequence"/>
</dbReference>
<name>A0AB38E4I7_XANCH</name>
<organism evidence="2 3">
    <name type="scientific">Xanthomonas campestris pv. phaseoli</name>
    <dbReference type="NCBI Taxonomy" id="317013"/>
    <lineage>
        <taxon>Bacteria</taxon>
        <taxon>Pseudomonadati</taxon>
        <taxon>Pseudomonadota</taxon>
        <taxon>Gammaproteobacteria</taxon>
        <taxon>Lysobacterales</taxon>
        <taxon>Lysobacteraceae</taxon>
        <taxon>Xanthomonas</taxon>
    </lineage>
</organism>
<dbReference type="AlphaFoldDB" id="A0AB38E4I7"/>
<dbReference type="Proteomes" id="UP000234166">
    <property type="component" value="Unassembled WGS sequence"/>
</dbReference>
<accession>A0AB38E4I7</accession>
<proteinExistence type="predicted"/>
<evidence type="ECO:0000313" key="4">
    <source>
        <dbReference type="Proteomes" id="UP000234181"/>
    </source>
</evidence>
<keyword evidence="4" id="KW-1185">Reference proteome</keyword>
<evidence type="ECO:0000313" key="1">
    <source>
        <dbReference type="EMBL" id="SON84103.1"/>
    </source>
</evidence>
<protein>
    <submittedName>
        <fullName evidence="2">Uncharacterized protein</fullName>
    </submittedName>
</protein>
<evidence type="ECO:0000313" key="2">
    <source>
        <dbReference type="EMBL" id="SON91021.1"/>
    </source>
</evidence>
<sequence>MSPAAGLLLPALILLQRDCDGLSSQSASDVLAEMADGPSRSQAAEDIQINRLQLDRALYKLQPWTPPRPPPPAPIRCCSSTTSCALRCIRPTWRCTSSTAAC</sequence>
<gene>
    <name evidence="1" type="ORF">XAP6984_560071</name>
    <name evidence="2" type="ORF">XAP7430_520068</name>
</gene>
<evidence type="ECO:0000313" key="3">
    <source>
        <dbReference type="Proteomes" id="UP000234166"/>
    </source>
</evidence>
<dbReference type="EMBL" id="OCYT01000113">
    <property type="protein sequence ID" value="SON84103.1"/>
    <property type="molecule type" value="Genomic_DNA"/>
</dbReference>
<comment type="caution">
    <text evidence="2">The sequence shown here is derived from an EMBL/GenBank/DDBJ whole genome shotgun (WGS) entry which is preliminary data.</text>
</comment>
<dbReference type="EMBL" id="OCYS01000108">
    <property type="protein sequence ID" value="SON91021.1"/>
    <property type="molecule type" value="Genomic_DNA"/>
</dbReference>
<reference evidence="3 4" key="1">
    <citation type="submission" date="2017-10" db="EMBL/GenBank/DDBJ databases">
        <authorList>
            <person name="Regsiter A."/>
            <person name="William W."/>
        </authorList>
    </citation>
    <scope>NUCLEOTIDE SEQUENCE [LARGE SCALE GENOMIC DNA]</scope>
    <source>
        <strain evidence="1 4">CFBP6984</strain>
        <strain evidence="2 3">CFBP7430</strain>
    </source>
</reference>